<keyword evidence="3" id="KW-1133">Transmembrane helix</keyword>
<dbReference type="Pfam" id="PF01551">
    <property type="entry name" value="Peptidase_M23"/>
    <property type="match status" value="1"/>
</dbReference>
<protein>
    <submittedName>
        <fullName evidence="5">Glycyl-glycine endopeptidase lytM</fullName>
        <ecNumber evidence="5">3.4.24.75</ecNumber>
    </submittedName>
</protein>
<evidence type="ECO:0000313" key="5">
    <source>
        <dbReference type="EMBL" id="VEI13746.1"/>
    </source>
</evidence>
<proteinExistence type="predicted"/>
<gene>
    <name evidence="5" type="primary">lytM</name>
    <name evidence="5" type="ORF">NCTC13354_01467</name>
</gene>
<dbReference type="PANTHER" id="PTHR21666:SF289">
    <property type="entry name" value="L-ALA--D-GLU ENDOPEPTIDASE"/>
    <property type="match status" value="1"/>
</dbReference>
<dbReference type="GO" id="GO:0004222">
    <property type="term" value="F:metalloendopeptidase activity"/>
    <property type="evidence" value="ECO:0007669"/>
    <property type="project" value="TreeGrafter"/>
</dbReference>
<evidence type="ECO:0000313" key="6">
    <source>
        <dbReference type="Proteomes" id="UP000269542"/>
    </source>
</evidence>
<feature type="coiled-coil region" evidence="2">
    <location>
        <begin position="18"/>
        <end position="45"/>
    </location>
</feature>
<keyword evidence="3" id="KW-0472">Membrane</keyword>
<organism evidence="5 6">
    <name type="scientific">Trueperella bialowiezensis</name>
    <dbReference type="NCBI Taxonomy" id="312285"/>
    <lineage>
        <taxon>Bacteria</taxon>
        <taxon>Bacillati</taxon>
        <taxon>Actinomycetota</taxon>
        <taxon>Actinomycetes</taxon>
        <taxon>Actinomycetales</taxon>
        <taxon>Actinomycetaceae</taxon>
        <taxon>Trueperella</taxon>
    </lineage>
</organism>
<dbReference type="PANTHER" id="PTHR21666">
    <property type="entry name" value="PEPTIDASE-RELATED"/>
    <property type="match status" value="1"/>
</dbReference>
<dbReference type="InterPro" id="IPR011055">
    <property type="entry name" value="Dup_hybrid_motif"/>
</dbReference>
<reference evidence="5 6" key="1">
    <citation type="submission" date="2018-12" db="EMBL/GenBank/DDBJ databases">
        <authorList>
            <consortium name="Pathogen Informatics"/>
        </authorList>
    </citation>
    <scope>NUCLEOTIDE SEQUENCE [LARGE SCALE GENOMIC DNA]</scope>
    <source>
        <strain evidence="5 6">NCTC13354</strain>
    </source>
</reference>
<keyword evidence="2" id="KW-0175">Coiled coil</keyword>
<name>A0A3S4WH27_9ACTO</name>
<dbReference type="InterPro" id="IPR050570">
    <property type="entry name" value="Cell_wall_metabolism_enzyme"/>
</dbReference>
<dbReference type="Proteomes" id="UP000269542">
    <property type="component" value="Chromosome"/>
</dbReference>
<keyword evidence="5" id="KW-0378">Hydrolase</keyword>
<dbReference type="Gene3D" id="2.70.70.10">
    <property type="entry name" value="Glucose Permease (Domain IIA)"/>
    <property type="match status" value="1"/>
</dbReference>
<feature type="transmembrane region" description="Helical" evidence="3">
    <location>
        <begin position="86"/>
        <end position="108"/>
    </location>
</feature>
<evidence type="ECO:0000256" key="2">
    <source>
        <dbReference type="SAM" id="Coils"/>
    </source>
</evidence>
<feature type="domain" description="M23ase beta-sheet core" evidence="4">
    <location>
        <begin position="212"/>
        <end position="308"/>
    </location>
</feature>
<dbReference type="OrthoDB" id="1099523at2"/>
<evidence type="ECO:0000256" key="1">
    <source>
        <dbReference type="ARBA" id="ARBA00022729"/>
    </source>
</evidence>
<sequence length="339" mass="36330">MKGEAGLNHDESKTLPSRKELRLAREAAEKEAATHVERVDQERDDVVATATFDTAGYARGPMKKVKPRTPKFLLTRPRNGLANRRGVLIGAGLAAMVTVGSAVSALSFSGPHDALAAHGVVDDGTQPNVQPAVPESLKKTNSAADAARYNGFKRGFAGTNVVQCDVRRAPNSLVSAFVEGEEYVVMPMAANTYRITSPFGWRLDPFSYTPSIHLGVDMAAPTGTPIYAMADGTVVHAGEGIDGRSNNVIVIEHEINGEKYMSWYVHMYDDGVFVKTGDVVKAGQHIGAVGSNGRSTGPHLHFEIHTGHELVLEDGSIDNIIDPMDKLNELGAIDVSDLC</sequence>
<keyword evidence="6" id="KW-1185">Reference proteome</keyword>
<keyword evidence="1" id="KW-0732">Signal</keyword>
<keyword evidence="3" id="KW-0812">Transmembrane</keyword>
<accession>A0A3S4WH27</accession>
<dbReference type="EC" id="3.4.24.75" evidence="5"/>
<dbReference type="AlphaFoldDB" id="A0A3S4WH27"/>
<dbReference type="InterPro" id="IPR016047">
    <property type="entry name" value="M23ase_b-sheet_dom"/>
</dbReference>
<evidence type="ECO:0000256" key="3">
    <source>
        <dbReference type="SAM" id="Phobius"/>
    </source>
</evidence>
<dbReference type="EMBL" id="LR134476">
    <property type="protein sequence ID" value="VEI13746.1"/>
    <property type="molecule type" value="Genomic_DNA"/>
</dbReference>
<dbReference type="KEGG" id="tbw:NCTC13354_01467"/>
<evidence type="ECO:0000259" key="4">
    <source>
        <dbReference type="Pfam" id="PF01551"/>
    </source>
</evidence>
<dbReference type="SUPFAM" id="SSF51261">
    <property type="entry name" value="Duplicated hybrid motif"/>
    <property type="match status" value="1"/>
</dbReference>
<dbReference type="RefSeq" id="WP_126416819.1">
    <property type="nucleotide sequence ID" value="NZ_LR134476.1"/>
</dbReference>
<dbReference type="CDD" id="cd12797">
    <property type="entry name" value="M23_peptidase"/>
    <property type="match status" value="1"/>
</dbReference>